<feature type="domain" description="SIS" evidence="5">
    <location>
        <begin position="223"/>
        <end position="370"/>
    </location>
</feature>
<proteinExistence type="inferred from homology"/>
<dbReference type="SUPFAM" id="SSF53697">
    <property type="entry name" value="SIS domain"/>
    <property type="match status" value="1"/>
</dbReference>
<dbReference type="PANTHER" id="PTHR32502:SF3">
    <property type="entry name" value="D-GALACTOSAMINE-6-PHOSPHATE DEAMINASE AGAS-RELATED"/>
    <property type="match status" value="1"/>
</dbReference>
<dbReference type="GO" id="GO:0097367">
    <property type="term" value="F:carbohydrate derivative binding"/>
    <property type="evidence" value="ECO:0007669"/>
    <property type="project" value="InterPro"/>
</dbReference>
<dbReference type="GO" id="GO:1901135">
    <property type="term" value="P:carbohydrate derivative metabolic process"/>
    <property type="evidence" value="ECO:0007669"/>
    <property type="project" value="InterPro"/>
</dbReference>
<dbReference type="AlphaFoldDB" id="A0A4U9XY12"/>
<organism evidence="6 7">
    <name type="scientific">Streptococcus pseudoporcinus</name>
    <dbReference type="NCBI Taxonomy" id="361101"/>
    <lineage>
        <taxon>Bacteria</taxon>
        <taxon>Bacillati</taxon>
        <taxon>Bacillota</taxon>
        <taxon>Bacilli</taxon>
        <taxon>Lactobacillales</taxon>
        <taxon>Streptococcaceae</taxon>
        <taxon>Streptococcus</taxon>
    </lineage>
</organism>
<dbReference type="InterPro" id="IPR035464">
    <property type="entry name" value="SIS_AgaS"/>
</dbReference>
<evidence type="ECO:0000256" key="4">
    <source>
        <dbReference type="ARBA" id="ARBA00029292"/>
    </source>
</evidence>
<dbReference type="PANTHER" id="PTHR32502">
    <property type="entry name" value="N-ACETYLGALACTOSAMINE PERMEASE II COMPONENT-RELATED"/>
    <property type="match status" value="1"/>
</dbReference>
<gene>
    <name evidence="6" type="primary">agaS</name>
    <name evidence="6" type="ORF">NCTC5385_00823</name>
</gene>
<dbReference type="InterPro" id="IPR050303">
    <property type="entry name" value="GatZ_KbaZ_carbometab"/>
</dbReference>
<evidence type="ECO:0000259" key="5">
    <source>
        <dbReference type="PROSITE" id="PS51464"/>
    </source>
</evidence>
<dbReference type="RefSeq" id="WP_138068279.1">
    <property type="nucleotide sequence ID" value="NZ_LR594035.1"/>
</dbReference>
<evidence type="ECO:0000256" key="2">
    <source>
        <dbReference type="ARBA" id="ARBA00022737"/>
    </source>
</evidence>
<dbReference type="InterPro" id="IPR001347">
    <property type="entry name" value="SIS_dom"/>
</dbReference>
<dbReference type="Gene3D" id="3.40.50.10490">
    <property type="entry name" value="Glucose-6-phosphate isomerase like protein, domain 1"/>
    <property type="match status" value="2"/>
</dbReference>
<dbReference type="GO" id="GO:0009401">
    <property type="term" value="P:phosphoenolpyruvate-dependent sugar phosphotransferase system"/>
    <property type="evidence" value="ECO:0007669"/>
    <property type="project" value="TreeGrafter"/>
</dbReference>
<dbReference type="EMBL" id="LR594035">
    <property type="protein sequence ID" value="VTS18960.1"/>
    <property type="molecule type" value="Genomic_DNA"/>
</dbReference>
<dbReference type="InterPro" id="IPR046348">
    <property type="entry name" value="SIS_dom_sf"/>
</dbReference>
<protein>
    <submittedName>
        <fullName evidence="6">Tagatose-6-phosphate aldose/ketose isomerase</fullName>
        <ecNumber evidence="6">5.3.1.-</ecNumber>
    </submittedName>
</protein>
<evidence type="ECO:0000313" key="6">
    <source>
        <dbReference type="EMBL" id="VTS18960.1"/>
    </source>
</evidence>
<comment type="similarity">
    <text evidence="1">Belongs to the SIS family. AgaS subfamily.</text>
</comment>
<dbReference type="CDD" id="cd05010">
    <property type="entry name" value="SIS_AgaS_like"/>
    <property type="match status" value="1"/>
</dbReference>
<dbReference type="GO" id="GO:0016787">
    <property type="term" value="F:hydrolase activity"/>
    <property type="evidence" value="ECO:0007669"/>
    <property type="project" value="UniProtKB-KW"/>
</dbReference>
<dbReference type="EC" id="5.3.1.-" evidence="6"/>
<keyword evidence="6" id="KW-0413">Isomerase</keyword>
<keyword evidence="3" id="KW-0378">Hydrolase</keyword>
<comment type="catalytic activity">
    <reaction evidence="4">
        <text>D-galactosamine 6-phosphate + H2O = D-tagatopyranose 1-phosphate + NH4(+)</text>
        <dbReference type="Rhea" id="RHEA:47680"/>
        <dbReference type="ChEBI" id="CHEBI:15377"/>
        <dbReference type="ChEBI" id="CHEBI:28938"/>
        <dbReference type="ChEBI" id="CHEBI:71674"/>
        <dbReference type="ChEBI" id="CHEBI:138150"/>
    </reaction>
</comment>
<feature type="domain" description="SIS" evidence="5">
    <location>
        <begin position="49"/>
        <end position="202"/>
    </location>
</feature>
<evidence type="ECO:0000256" key="3">
    <source>
        <dbReference type="ARBA" id="ARBA00022801"/>
    </source>
</evidence>
<accession>A0A4U9XY12</accession>
<reference evidence="6 7" key="1">
    <citation type="submission" date="2019-05" db="EMBL/GenBank/DDBJ databases">
        <authorList>
            <consortium name="Pathogen Informatics"/>
        </authorList>
    </citation>
    <scope>NUCLEOTIDE SEQUENCE [LARGE SCALE GENOMIC DNA]</scope>
    <source>
        <strain evidence="6 7">NCTC5385</strain>
    </source>
</reference>
<dbReference type="CDD" id="cd05008">
    <property type="entry name" value="SIS_GlmS_GlmD_1"/>
    <property type="match status" value="1"/>
</dbReference>
<evidence type="ECO:0000313" key="7">
    <source>
        <dbReference type="Proteomes" id="UP000304914"/>
    </source>
</evidence>
<sequence>MFQLTEPELNHLGAAITTKEIKQEPDLWEQVYQRFLDKEEELSSFLNNIIESADTKIKVIFTGAGTSEYVGNSIWSFLQTYGQREQFLFYSIASTDLVSAPHYYLYEEDTVLLVSFARSGNSPESIAAVDLANQLVANCYHLTITCAEEGELAQRALADKRHFLLLMPPRSNDAGFAMTGSFTCMMLSALLIFDKAHTNEEKLDFITQMKRMAEDIINREPEISNLMKNPLHRIVYLGSGSLAGLTQEAQLKILELTAGKIATLYDSSMGFRHGPKSFINEQTVVFGFVNNHTYTRQYDLDILEEIASDQIAQSTIAIGQRKEKNFSGKNVVLNSDFLLPDAYLAFPMIVFAQTVALLASIKVNNLPDTPSESGTVNRVVKGVRIYDYLRE</sequence>
<dbReference type="Proteomes" id="UP000304914">
    <property type="component" value="Chromosome"/>
</dbReference>
<dbReference type="GO" id="GO:0016853">
    <property type="term" value="F:isomerase activity"/>
    <property type="evidence" value="ECO:0007669"/>
    <property type="project" value="UniProtKB-KW"/>
</dbReference>
<dbReference type="STRING" id="873448.STRPO_0645"/>
<evidence type="ECO:0000256" key="1">
    <source>
        <dbReference type="ARBA" id="ARBA00007748"/>
    </source>
</evidence>
<dbReference type="PROSITE" id="PS51464">
    <property type="entry name" value="SIS"/>
    <property type="match status" value="2"/>
</dbReference>
<keyword evidence="2" id="KW-0677">Repeat</keyword>
<dbReference type="GO" id="GO:0005886">
    <property type="term" value="C:plasma membrane"/>
    <property type="evidence" value="ECO:0007669"/>
    <property type="project" value="TreeGrafter"/>
</dbReference>
<dbReference type="InterPro" id="IPR035466">
    <property type="entry name" value="GlmS/AgaS_SIS"/>
</dbReference>
<dbReference type="Pfam" id="PF01380">
    <property type="entry name" value="SIS"/>
    <property type="match status" value="1"/>
</dbReference>
<name>A0A4U9XY12_9STRE</name>